<name>A0A3M7RB82_BRAPC</name>
<evidence type="ECO:0008006" key="3">
    <source>
        <dbReference type="Google" id="ProtNLM"/>
    </source>
</evidence>
<gene>
    <name evidence="1" type="ORF">BpHYR1_041812</name>
</gene>
<dbReference type="EMBL" id="REGN01003803">
    <property type="protein sequence ID" value="RNA20701.1"/>
    <property type="molecule type" value="Genomic_DNA"/>
</dbReference>
<sequence>CHFASVFDKVVHQTTEGFNQGGVLSPHLFNFFLNELLENCIPKHWCKYKQTQSICHCVLR</sequence>
<comment type="caution">
    <text evidence="1">The sequence shown here is derived from an EMBL/GenBank/DDBJ whole genome shotgun (WGS) entry which is preliminary data.</text>
</comment>
<evidence type="ECO:0000313" key="2">
    <source>
        <dbReference type="Proteomes" id="UP000276133"/>
    </source>
</evidence>
<protein>
    <recommendedName>
        <fullName evidence="3">Reverse transcriptase domain-containing protein</fullName>
    </recommendedName>
</protein>
<dbReference type="AlphaFoldDB" id="A0A3M7RB82"/>
<accession>A0A3M7RB82</accession>
<keyword evidence="2" id="KW-1185">Reference proteome</keyword>
<evidence type="ECO:0000313" key="1">
    <source>
        <dbReference type="EMBL" id="RNA20701.1"/>
    </source>
</evidence>
<organism evidence="1 2">
    <name type="scientific">Brachionus plicatilis</name>
    <name type="common">Marine rotifer</name>
    <name type="synonym">Brachionus muelleri</name>
    <dbReference type="NCBI Taxonomy" id="10195"/>
    <lineage>
        <taxon>Eukaryota</taxon>
        <taxon>Metazoa</taxon>
        <taxon>Spiralia</taxon>
        <taxon>Gnathifera</taxon>
        <taxon>Rotifera</taxon>
        <taxon>Eurotatoria</taxon>
        <taxon>Monogononta</taxon>
        <taxon>Pseudotrocha</taxon>
        <taxon>Ploima</taxon>
        <taxon>Brachionidae</taxon>
        <taxon>Brachionus</taxon>
    </lineage>
</organism>
<proteinExistence type="predicted"/>
<dbReference type="Proteomes" id="UP000276133">
    <property type="component" value="Unassembled WGS sequence"/>
</dbReference>
<feature type="non-terminal residue" evidence="1">
    <location>
        <position position="1"/>
    </location>
</feature>
<reference evidence="1 2" key="1">
    <citation type="journal article" date="2018" name="Sci. Rep.">
        <title>Genomic signatures of local adaptation to the degree of environmental predictability in rotifers.</title>
        <authorList>
            <person name="Franch-Gras L."/>
            <person name="Hahn C."/>
            <person name="Garcia-Roger E.M."/>
            <person name="Carmona M.J."/>
            <person name="Serra M."/>
            <person name="Gomez A."/>
        </authorList>
    </citation>
    <scope>NUCLEOTIDE SEQUENCE [LARGE SCALE GENOMIC DNA]</scope>
    <source>
        <strain evidence="1">HYR1</strain>
    </source>
</reference>